<accession>A0A3N6MUU8</accession>
<sequence length="141" mass="14160">MRQNPPTSVPPRADGAGSPDDPLSELLISAASTGIVLVAGLCAYWTFDLVGGSVVTVSAAALVAAVMVAVGVPTAGRALANRKRRRDERPTGIPSNGGTARSASAATGDSSSADATTSPSGRRFERPKRDADSQPSSPADG</sequence>
<feature type="compositionally biased region" description="Low complexity" evidence="1">
    <location>
        <begin position="96"/>
        <end position="121"/>
    </location>
</feature>
<evidence type="ECO:0000256" key="2">
    <source>
        <dbReference type="SAM" id="Phobius"/>
    </source>
</evidence>
<reference evidence="3 4" key="1">
    <citation type="submission" date="2018-10" db="EMBL/GenBank/DDBJ databases">
        <title>Natrarchaeobius chitinivorans gen. nov., sp. nov., and Natrarchaeobius haloalkaliphilus sp. nov., alkaliphilic, chitin-utilizing haloarchaea from hypersaline alkaline lakes.</title>
        <authorList>
            <person name="Sorokin D.Y."/>
            <person name="Elcheninov A.G."/>
            <person name="Kostrikina N.A."/>
            <person name="Bale N.J."/>
            <person name="Sinninghe Damste J.S."/>
            <person name="Khijniak T.V."/>
            <person name="Kublanov I.V."/>
            <person name="Toshchakov S.V."/>
        </authorList>
    </citation>
    <scope>NUCLEOTIDE SEQUENCE [LARGE SCALE GENOMIC DNA]</scope>
    <source>
        <strain evidence="3 4">AArcht7</strain>
    </source>
</reference>
<comment type="caution">
    <text evidence="3">The sequence shown here is derived from an EMBL/GenBank/DDBJ whole genome shotgun (WGS) entry which is preliminary data.</text>
</comment>
<keyword evidence="2" id="KW-0472">Membrane</keyword>
<dbReference type="AlphaFoldDB" id="A0A3N6MUU8"/>
<dbReference type="EMBL" id="REFZ01000003">
    <property type="protein sequence ID" value="RQH01751.1"/>
    <property type="molecule type" value="Genomic_DNA"/>
</dbReference>
<organism evidence="3 4">
    <name type="scientific">Natrarchaeobius chitinivorans</name>
    <dbReference type="NCBI Taxonomy" id="1679083"/>
    <lineage>
        <taxon>Archaea</taxon>
        <taxon>Methanobacteriati</taxon>
        <taxon>Methanobacteriota</taxon>
        <taxon>Stenosarchaea group</taxon>
        <taxon>Halobacteria</taxon>
        <taxon>Halobacteriales</taxon>
        <taxon>Natrialbaceae</taxon>
        <taxon>Natrarchaeobius</taxon>
    </lineage>
</organism>
<feature type="region of interest" description="Disordered" evidence="1">
    <location>
        <begin position="1"/>
        <end position="20"/>
    </location>
</feature>
<feature type="transmembrane region" description="Helical" evidence="2">
    <location>
        <begin position="59"/>
        <end position="80"/>
    </location>
</feature>
<evidence type="ECO:0000256" key="1">
    <source>
        <dbReference type="SAM" id="MobiDB-lite"/>
    </source>
</evidence>
<name>A0A3N6MUU8_NATCH</name>
<gene>
    <name evidence="3" type="ORF">EA472_05355</name>
</gene>
<protein>
    <submittedName>
        <fullName evidence="3">Uncharacterized protein</fullName>
    </submittedName>
</protein>
<feature type="transmembrane region" description="Helical" evidence="2">
    <location>
        <begin position="26"/>
        <end position="47"/>
    </location>
</feature>
<evidence type="ECO:0000313" key="3">
    <source>
        <dbReference type="EMBL" id="RQH01751.1"/>
    </source>
</evidence>
<evidence type="ECO:0000313" key="4">
    <source>
        <dbReference type="Proteomes" id="UP000281431"/>
    </source>
</evidence>
<dbReference type="Proteomes" id="UP000281431">
    <property type="component" value="Unassembled WGS sequence"/>
</dbReference>
<keyword evidence="4" id="KW-1185">Reference proteome</keyword>
<proteinExistence type="predicted"/>
<feature type="region of interest" description="Disordered" evidence="1">
    <location>
        <begin position="75"/>
        <end position="141"/>
    </location>
</feature>
<keyword evidence="2" id="KW-0812">Transmembrane</keyword>
<feature type="compositionally biased region" description="Basic and acidic residues" evidence="1">
    <location>
        <begin position="122"/>
        <end position="132"/>
    </location>
</feature>
<keyword evidence="2" id="KW-1133">Transmembrane helix</keyword>